<protein>
    <submittedName>
        <fullName evidence="1">Uncharacterized protein</fullName>
    </submittedName>
</protein>
<gene>
    <name evidence="1" type="ORF">INT48_008699</name>
</gene>
<reference evidence="1" key="1">
    <citation type="submission" date="2021-01" db="EMBL/GenBank/DDBJ databases">
        <title>Metabolic potential, ecology and presence of endohyphal bacteria is reflected in genomic diversity of Mucoromycotina.</title>
        <authorList>
            <person name="Muszewska A."/>
            <person name="Okrasinska A."/>
            <person name="Steczkiewicz K."/>
            <person name="Drgas O."/>
            <person name="Orlowska M."/>
            <person name="Perlinska-Lenart U."/>
            <person name="Aleksandrzak-Piekarczyk T."/>
            <person name="Szatraj K."/>
            <person name="Zielenkiewicz U."/>
            <person name="Pilsyk S."/>
            <person name="Malc E."/>
            <person name="Mieczkowski P."/>
            <person name="Kruszewska J.S."/>
            <person name="Biernat P."/>
            <person name="Pawlowska J."/>
        </authorList>
    </citation>
    <scope>NUCLEOTIDE SEQUENCE</scope>
    <source>
        <strain evidence="1">WA0000018081</strain>
    </source>
</reference>
<evidence type="ECO:0000313" key="1">
    <source>
        <dbReference type="EMBL" id="KAG2229470.1"/>
    </source>
</evidence>
<proteinExistence type="predicted"/>
<dbReference type="Proteomes" id="UP000613177">
    <property type="component" value="Unassembled WGS sequence"/>
</dbReference>
<accession>A0A8H7SJ68</accession>
<evidence type="ECO:0000313" key="2">
    <source>
        <dbReference type="Proteomes" id="UP000613177"/>
    </source>
</evidence>
<dbReference type="EMBL" id="JAEPRE010000271">
    <property type="protein sequence ID" value="KAG2229470.1"/>
    <property type="molecule type" value="Genomic_DNA"/>
</dbReference>
<sequence>MSKSVITTIPKDHLYNEIANEADKEQEIQKKYKLNNVSQLVQFLNLIYLPDDPNNNITYERQFLPIKDILSKVWECSDLFDDASSSSFNKWCNDKKLGLLSSEVKRRKNGLSKEEFIGDTIDKIINYLPQYQQHIDILKKEGYLIIGYARKSKQDVDLHIRVRLLQLMVDRLQERSLVDKTFVSVNSNSNDPLIGRDSNPNDTIKELKYVDGDMQGNTIYS</sequence>
<name>A0A8H7SJ68_9FUNG</name>
<keyword evidence="2" id="KW-1185">Reference proteome</keyword>
<comment type="caution">
    <text evidence="1">The sequence shown here is derived from an EMBL/GenBank/DDBJ whole genome shotgun (WGS) entry which is preliminary data.</text>
</comment>
<dbReference type="AlphaFoldDB" id="A0A8H7SJ68"/>
<organism evidence="1 2">
    <name type="scientific">Thamnidium elegans</name>
    <dbReference type="NCBI Taxonomy" id="101142"/>
    <lineage>
        <taxon>Eukaryota</taxon>
        <taxon>Fungi</taxon>
        <taxon>Fungi incertae sedis</taxon>
        <taxon>Mucoromycota</taxon>
        <taxon>Mucoromycotina</taxon>
        <taxon>Mucoromycetes</taxon>
        <taxon>Mucorales</taxon>
        <taxon>Mucorineae</taxon>
        <taxon>Mucoraceae</taxon>
        <taxon>Thamnidium</taxon>
    </lineage>
</organism>